<feature type="transmembrane region" description="Helical" evidence="11">
    <location>
        <begin position="6"/>
        <end position="25"/>
    </location>
</feature>
<keyword evidence="8 9" id="KW-0472">Membrane</keyword>
<dbReference type="OrthoDB" id="14252at2759"/>
<keyword evidence="4 9" id="KW-0812">Transmembrane</keyword>
<keyword evidence="3 10" id="KW-0813">Transport</keyword>
<dbReference type="PROSITE" id="PS50920">
    <property type="entry name" value="SOLCAR"/>
    <property type="match status" value="3"/>
</dbReference>
<evidence type="ECO:0000256" key="5">
    <source>
        <dbReference type="ARBA" id="ARBA00022737"/>
    </source>
</evidence>
<reference evidence="12 13" key="1">
    <citation type="submission" date="2016-07" db="EMBL/GenBank/DDBJ databases">
        <title>Pervasive Adenine N6-methylation of Active Genes in Fungi.</title>
        <authorList>
            <consortium name="DOE Joint Genome Institute"/>
            <person name="Mondo S.J."/>
            <person name="Dannebaum R.O."/>
            <person name="Kuo R.C."/>
            <person name="Labutti K."/>
            <person name="Haridas S."/>
            <person name="Kuo A."/>
            <person name="Salamov A."/>
            <person name="Ahrendt S.R."/>
            <person name="Lipzen A."/>
            <person name="Sullivan W."/>
            <person name="Andreopoulos W.B."/>
            <person name="Clum A."/>
            <person name="Lindquist E."/>
            <person name="Daum C."/>
            <person name="Ramamoorthy G.K."/>
            <person name="Gryganskyi A."/>
            <person name="Culley D."/>
            <person name="Magnuson J.K."/>
            <person name="James T.Y."/>
            <person name="O'Malley M.A."/>
            <person name="Stajich J.E."/>
            <person name="Spatafora J.W."/>
            <person name="Visel A."/>
            <person name="Grigoriev I.V."/>
        </authorList>
    </citation>
    <scope>NUCLEOTIDE SEQUENCE [LARGE SCALE GENOMIC DNA]</scope>
    <source>
        <strain evidence="12 13">JEL800</strain>
    </source>
</reference>
<name>A0A1Y2D187_9FUNG</name>
<comment type="subcellular location">
    <subcellularLocation>
        <location evidence="1">Mitochondrion membrane</location>
        <topology evidence="1">Multi-pass membrane protein</topology>
    </subcellularLocation>
</comment>
<organism evidence="12 13">
    <name type="scientific">Rhizoclosmatium globosum</name>
    <dbReference type="NCBI Taxonomy" id="329046"/>
    <lineage>
        <taxon>Eukaryota</taxon>
        <taxon>Fungi</taxon>
        <taxon>Fungi incertae sedis</taxon>
        <taxon>Chytridiomycota</taxon>
        <taxon>Chytridiomycota incertae sedis</taxon>
        <taxon>Chytridiomycetes</taxon>
        <taxon>Chytridiales</taxon>
        <taxon>Chytriomycetaceae</taxon>
        <taxon>Rhizoclosmatium</taxon>
    </lineage>
</organism>
<evidence type="ECO:0000256" key="6">
    <source>
        <dbReference type="ARBA" id="ARBA00022989"/>
    </source>
</evidence>
<accession>A0A1Y2D187</accession>
<feature type="repeat" description="Solcar" evidence="9">
    <location>
        <begin position="219"/>
        <end position="299"/>
    </location>
</feature>
<comment type="caution">
    <text evidence="12">The sequence shown here is derived from an EMBL/GenBank/DDBJ whole genome shotgun (WGS) entry which is preliminary data.</text>
</comment>
<dbReference type="InterPro" id="IPR050567">
    <property type="entry name" value="Mitochondrial_Carrier"/>
</dbReference>
<feature type="repeat" description="Solcar" evidence="9">
    <location>
        <begin position="3"/>
        <end position="83"/>
    </location>
</feature>
<dbReference type="GO" id="GO:1902603">
    <property type="term" value="P:carnitine transmembrane transport"/>
    <property type="evidence" value="ECO:0007669"/>
    <property type="project" value="TreeGrafter"/>
</dbReference>
<dbReference type="GO" id="GO:0015227">
    <property type="term" value="F:O-acyl-L-carnitine transmembrane transporter activity"/>
    <property type="evidence" value="ECO:0007669"/>
    <property type="project" value="TreeGrafter"/>
</dbReference>
<feature type="repeat" description="Solcar" evidence="9">
    <location>
        <begin position="106"/>
        <end position="199"/>
    </location>
</feature>
<dbReference type="GO" id="GO:0006839">
    <property type="term" value="P:mitochondrial transport"/>
    <property type="evidence" value="ECO:0007669"/>
    <property type="project" value="TreeGrafter"/>
</dbReference>
<evidence type="ECO:0000256" key="3">
    <source>
        <dbReference type="ARBA" id="ARBA00022448"/>
    </source>
</evidence>
<comment type="similarity">
    <text evidence="2 10">Belongs to the mitochondrial carrier (TC 2.A.29) family.</text>
</comment>
<keyword evidence="6 11" id="KW-1133">Transmembrane helix</keyword>
<dbReference type="Pfam" id="PF00153">
    <property type="entry name" value="Mito_carr"/>
    <property type="match status" value="3"/>
</dbReference>
<evidence type="ECO:0000256" key="7">
    <source>
        <dbReference type="ARBA" id="ARBA00023128"/>
    </source>
</evidence>
<dbReference type="GO" id="GO:0031966">
    <property type="term" value="C:mitochondrial membrane"/>
    <property type="evidence" value="ECO:0007669"/>
    <property type="project" value="UniProtKB-SubCell"/>
</dbReference>
<keyword evidence="5" id="KW-0677">Repeat</keyword>
<dbReference type="STRING" id="329046.A0A1Y2D187"/>
<dbReference type="InterPro" id="IPR023395">
    <property type="entry name" value="MCP_dom_sf"/>
</dbReference>
<sequence>MAENFLFGAVGGVCNVLVSAPFDLVKTRLQSPQFGYKNSFHAVTSILRADGLLGLYRGVSPVLIGAGPVMGICYTSFSTSMGLFQQAYYSNNPNGIPKGERVADTLPLHYVALAGAFAALPTSLILGPAERIKILMQVDTTKKTSTSTRSSLNPLLPIWRAILSNGGISTLFKGTGITMLRDFPGDAAYFGTFEAVKRTLKHAFPQPPSSMVGSEKYTFSPWQTILAGGCAGIANWIVCIPIDSIKTQIQQSREPTTFWSVVRSQKSVVHLYRGLGPVLVKAFPASGAFFFGVETTRSIYESLP</sequence>
<dbReference type="AlphaFoldDB" id="A0A1Y2D187"/>
<evidence type="ECO:0000256" key="2">
    <source>
        <dbReference type="ARBA" id="ARBA00006375"/>
    </source>
</evidence>
<dbReference type="Gene3D" id="1.50.40.10">
    <property type="entry name" value="Mitochondrial carrier domain"/>
    <property type="match status" value="2"/>
</dbReference>
<evidence type="ECO:0000256" key="9">
    <source>
        <dbReference type="PROSITE-ProRule" id="PRU00282"/>
    </source>
</evidence>
<gene>
    <name evidence="12" type="ORF">BCR33DRAFT_711692</name>
</gene>
<dbReference type="EMBL" id="MCGO01000003">
    <property type="protein sequence ID" value="ORY52365.1"/>
    <property type="molecule type" value="Genomic_DNA"/>
</dbReference>
<feature type="transmembrane region" description="Helical" evidence="11">
    <location>
        <begin position="62"/>
        <end position="88"/>
    </location>
</feature>
<evidence type="ECO:0000256" key="11">
    <source>
        <dbReference type="SAM" id="Phobius"/>
    </source>
</evidence>
<proteinExistence type="inferred from homology"/>
<keyword evidence="7" id="KW-0496">Mitochondrion</keyword>
<keyword evidence="13" id="KW-1185">Reference proteome</keyword>
<dbReference type="Proteomes" id="UP000193642">
    <property type="component" value="Unassembled WGS sequence"/>
</dbReference>
<evidence type="ECO:0000256" key="4">
    <source>
        <dbReference type="ARBA" id="ARBA00022692"/>
    </source>
</evidence>
<evidence type="ECO:0000256" key="10">
    <source>
        <dbReference type="RuleBase" id="RU000488"/>
    </source>
</evidence>
<dbReference type="PANTHER" id="PTHR45624:SF4">
    <property type="entry name" value="CONGESTED-LIKE TRACHEA PROTEIN-RELATED"/>
    <property type="match status" value="1"/>
</dbReference>
<evidence type="ECO:0000256" key="8">
    <source>
        <dbReference type="ARBA" id="ARBA00023136"/>
    </source>
</evidence>
<dbReference type="SUPFAM" id="SSF103506">
    <property type="entry name" value="Mitochondrial carrier"/>
    <property type="match status" value="1"/>
</dbReference>
<evidence type="ECO:0000313" key="13">
    <source>
        <dbReference type="Proteomes" id="UP000193642"/>
    </source>
</evidence>
<evidence type="ECO:0000313" key="12">
    <source>
        <dbReference type="EMBL" id="ORY52365.1"/>
    </source>
</evidence>
<evidence type="ECO:0000256" key="1">
    <source>
        <dbReference type="ARBA" id="ARBA00004225"/>
    </source>
</evidence>
<feature type="transmembrane region" description="Helical" evidence="11">
    <location>
        <begin position="108"/>
        <end position="127"/>
    </location>
</feature>
<dbReference type="PANTHER" id="PTHR45624">
    <property type="entry name" value="MITOCHONDRIAL BASIC AMINO ACIDS TRANSPORTER-RELATED"/>
    <property type="match status" value="1"/>
</dbReference>
<protein>
    <submittedName>
        <fullName evidence="12">Mitochondrial carrier</fullName>
    </submittedName>
</protein>
<dbReference type="InterPro" id="IPR018108">
    <property type="entry name" value="MCP_transmembrane"/>
</dbReference>